<reference evidence="1" key="1">
    <citation type="submission" date="2021-06" db="EMBL/GenBank/DDBJ databases">
        <authorList>
            <person name="Kallberg Y."/>
            <person name="Tangrot J."/>
            <person name="Rosling A."/>
        </authorList>
    </citation>
    <scope>NUCLEOTIDE SEQUENCE</scope>
    <source>
        <strain evidence="1">MA453B</strain>
    </source>
</reference>
<sequence length="336" mass="38669">TEHQTFINLIETTQKTHSYVQFGVYVENYAKKLKWYEVLNSILYEPLELVNAKTRILNLQFMNVNETVQTISKAFSKVALSSNDLLLSGILDIESLNTLNSPIKEALRTKKLWSAVKEDLKIKPLPEGLKEFIINYVNTNNASISAPFDNNLLYKTCSLIDAIKKLWRIPKLQSCFAKYNESSWSHNVLQPIVNFITDYKEADLCIRWDSVQSKASLERNNSIGPIKKPDIYGIIESETHSDLELLLGEISNGPFNKSPEAQKHMKEDKIKLSKCGKDALDYIMRKYMKSQSNNLEKLNVFLLHAHGTFLEFFIIDKKIAPFSRLRKLETLEIPFN</sequence>
<name>A0A9N9J722_9GLOM</name>
<evidence type="ECO:0000313" key="2">
    <source>
        <dbReference type="Proteomes" id="UP000789405"/>
    </source>
</evidence>
<dbReference type="EMBL" id="CAJVPY010018223">
    <property type="protein sequence ID" value="CAG8765983.1"/>
    <property type="molecule type" value="Genomic_DNA"/>
</dbReference>
<evidence type="ECO:0000313" key="1">
    <source>
        <dbReference type="EMBL" id="CAG8765983.1"/>
    </source>
</evidence>
<comment type="caution">
    <text evidence="1">The sequence shown here is derived from an EMBL/GenBank/DDBJ whole genome shotgun (WGS) entry which is preliminary data.</text>
</comment>
<organism evidence="1 2">
    <name type="scientific">Dentiscutata erythropus</name>
    <dbReference type="NCBI Taxonomy" id="1348616"/>
    <lineage>
        <taxon>Eukaryota</taxon>
        <taxon>Fungi</taxon>
        <taxon>Fungi incertae sedis</taxon>
        <taxon>Mucoromycota</taxon>
        <taxon>Glomeromycotina</taxon>
        <taxon>Glomeromycetes</taxon>
        <taxon>Diversisporales</taxon>
        <taxon>Gigasporaceae</taxon>
        <taxon>Dentiscutata</taxon>
    </lineage>
</organism>
<keyword evidence="2" id="KW-1185">Reference proteome</keyword>
<dbReference type="OrthoDB" id="2443156at2759"/>
<gene>
    <name evidence="1" type="ORF">DERYTH_LOCUS18241</name>
</gene>
<accession>A0A9N9J722</accession>
<dbReference type="AlphaFoldDB" id="A0A9N9J722"/>
<proteinExistence type="predicted"/>
<feature type="non-terminal residue" evidence="1">
    <location>
        <position position="1"/>
    </location>
</feature>
<protein>
    <submittedName>
        <fullName evidence="1">15713_t:CDS:1</fullName>
    </submittedName>
</protein>
<dbReference type="Proteomes" id="UP000789405">
    <property type="component" value="Unassembled WGS sequence"/>
</dbReference>